<protein>
    <submittedName>
        <fullName evidence="1">Uncharacterized protein</fullName>
    </submittedName>
</protein>
<dbReference type="EMBL" id="BK015439">
    <property type="protein sequence ID" value="DAE06544.1"/>
    <property type="molecule type" value="Genomic_DNA"/>
</dbReference>
<name>A0A8S5PIJ6_9CAUD</name>
<accession>A0A8S5PIJ6</accession>
<sequence>MHDTYKPGLKLSRLDKTKWFCKDNCTWLTCEENNILKGNYIHIEYNGKSLTFKEWSAEIGVSAGAIRNRYFKHKDWSTKDILYGKRSKRGDKKVKDWKISSMTIR</sequence>
<reference evidence="1" key="1">
    <citation type="journal article" date="2021" name="Proc. Natl. Acad. Sci. U.S.A.">
        <title>A Catalog of Tens of Thousands of Viruses from Human Metagenomes Reveals Hidden Associations with Chronic Diseases.</title>
        <authorList>
            <person name="Tisza M.J."/>
            <person name="Buck C.B."/>
        </authorList>
    </citation>
    <scope>NUCLEOTIDE SEQUENCE</scope>
    <source>
        <strain evidence="1">Ct0jJ30</strain>
    </source>
</reference>
<proteinExistence type="predicted"/>
<evidence type="ECO:0000313" key="1">
    <source>
        <dbReference type="EMBL" id="DAE06544.1"/>
    </source>
</evidence>
<organism evidence="1">
    <name type="scientific">Myoviridae sp. ct0jJ30</name>
    <dbReference type="NCBI Taxonomy" id="2825014"/>
    <lineage>
        <taxon>Viruses</taxon>
        <taxon>Duplodnaviria</taxon>
        <taxon>Heunggongvirae</taxon>
        <taxon>Uroviricota</taxon>
        <taxon>Caudoviricetes</taxon>
    </lineage>
</organism>